<dbReference type="AlphaFoldDB" id="A0A1T4KG68"/>
<dbReference type="PANTHER" id="PTHR34185">
    <property type="entry name" value="DIADENYLATE CYCLASE"/>
    <property type="match status" value="1"/>
</dbReference>
<keyword evidence="2" id="KW-0808">Transferase</keyword>
<keyword evidence="9" id="KW-1185">Reference proteome</keyword>
<dbReference type="GO" id="GO:0005524">
    <property type="term" value="F:ATP binding"/>
    <property type="evidence" value="ECO:0007669"/>
    <property type="project" value="UniProtKB-KW"/>
</dbReference>
<protein>
    <submittedName>
        <fullName evidence="8">TIGR00159 family protein</fullName>
    </submittedName>
</protein>
<evidence type="ECO:0000313" key="9">
    <source>
        <dbReference type="Proteomes" id="UP000190389"/>
    </source>
</evidence>
<dbReference type="SUPFAM" id="SSF143597">
    <property type="entry name" value="YojJ-like"/>
    <property type="match status" value="1"/>
</dbReference>
<evidence type="ECO:0000256" key="3">
    <source>
        <dbReference type="ARBA" id="ARBA00022695"/>
    </source>
</evidence>
<keyword evidence="5" id="KW-0067">ATP-binding</keyword>
<dbReference type="EMBL" id="FUXF01000002">
    <property type="protein sequence ID" value="SJZ41438.1"/>
    <property type="molecule type" value="Genomic_DNA"/>
</dbReference>
<keyword evidence="4" id="KW-0547">Nucleotide-binding</keyword>
<dbReference type="GO" id="GO:0006171">
    <property type="term" value="P:cAMP biosynthetic process"/>
    <property type="evidence" value="ECO:0007669"/>
    <property type="project" value="InterPro"/>
</dbReference>
<evidence type="ECO:0000256" key="5">
    <source>
        <dbReference type="ARBA" id="ARBA00022840"/>
    </source>
</evidence>
<dbReference type="Gene3D" id="3.40.1700.10">
    <property type="entry name" value="DNA integrity scanning protein, DisA, N-terminal domain"/>
    <property type="match status" value="1"/>
</dbReference>
<keyword evidence="6" id="KW-0472">Membrane</keyword>
<comment type="catalytic activity">
    <reaction evidence="1">
        <text>2 ATP = 3',3'-c-di-AMP + 2 diphosphate</text>
        <dbReference type="Rhea" id="RHEA:35655"/>
        <dbReference type="ChEBI" id="CHEBI:30616"/>
        <dbReference type="ChEBI" id="CHEBI:33019"/>
        <dbReference type="ChEBI" id="CHEBI:71500"/>
        <dbReference type="EC" id="2.7.7.85"/>
    </reaction>
</comment>
<keyword evidence="6" id="KW-0812">Transmembrane</keyword>
<dbReference type="STRING" id="171291.SAMN02745154_00052"/>
<evidence type="ECO:0000259" key="7">
    <source>
        <dbReference type="PROSITE" id="PS51794"/>
    </source>
</evidence>
<accession>A0A1T4KG68</accession>
<dbReference type="PROSITE" id="PS51794">
    <property type="entry name" value="DAC"/>
    <property type="match status" value="1"/>
</dbReference>
<dbReference type="InterPro" id="IPR036888">
    <property type="entry name" value="DNA_integrity_DisA_N_sf"/>
</dbReference>
<reference evidence="9" key="1">
    <citation type="submission" date="2017-02" db="EMBL/GenBank/DDBJ databases">
        <authorList>
            <person name="Varghese N."/>
            <person name="Submissions S."/>
        </authorList>
    </citation>
    <scope>NUCLEOTIDE SEQUENCE [LARGE SCALE GENOMIC DNA]</scope>
    <source>
        <strain evidence="9">ATCC 27862</strain>
    </source>
</reference>
<sequence>MIKLFQTPEVSTTLAAETNNNISSSSITALIILAVFILVIALSILMLYLWPHIYSFISSKIKKTRYEKLGKSSQIRLINQLRESVEYFSKNKIGALITIENNDNIDNLRTDGVVLNSNISSSLLIAIFNKTSPLHDGAVVIRDNKIYYAATFYKITRKSVDPKYGSRHRAAMGISEQCDATTVVVSEEDGSIKILKGSIIQPVKLEQFQEQLIKYLKEQ</sequence>
<organism evidence="8 9">
    <name type="scientific">Mycoplasmopsis verecunda</name>
    <dbReference type="NCBI Taxonomy" id="171291"/>
    <lineage>
        <taxon>Bacteria</taxon>
        <taxon>Bacillati</taxon>
        <taxon>Mycoplasmatota</taxon>
        <taxon>Mycoplasmoidales</taxon>
        <taxon>Metamycoplasmataceae</taxon>
        <taxon>Mycoplasmopsis</taxon>
    </lineage>
</organism>
<feature type="transmembrane region" description="Helical" evidence="6">
    <location>
        <begin position="27"/>
        <end position="50"/>
    </location>
</feature>
<dbReference type="OrthoDB" id="9807385at2"/>
<evidence type="ECO:0000256" key="4">
    <source>
        <dbReference type="ARBA" id="ARBA00022741"/>
    </source>
</evidence>
<dbReference type="InterPro" id="IPR050338">
    <property type="entry name" value="DisA"/>
</dbReference>
<keyword evidence="3" id="KW-0548">Nucleotidyltransferase</keyword>
<dbReference type="Pfam" id="PF02457">
    <property type="entry name" value="DAC"/>
    <property type="match status" value="1"/>
</dbReference>
<dbReference type="Proteomes" id="UP000190389">
    <property type="component" value="Unassembled WGS sequence"/>
</dbReference>
<evidence type="ECO:0000256" key="2">
    <source>
        <dbReference type="ARBA" id="ARBA00022679"/>
    </source>
</evidence>
<evidence type="ECO:0000313" key="8">
    <source>
        <dbReference type="EMBL" id="SJZ41438.1"/>
    </source>
</evidence>
<keyword evidence="6" id="KW-1133">Transmembrane helix</keyword>
<dbReference type="InterPro" id="IPR003390">
    <property type="entry name" value="DNA_integrity_scan_DisA_N"/>
</dbReference>
<feature type="domain" description="DAC" evidence="7">
    <location>
        <begin position="58"/>
        <end position="207"/>
    </location>
</feature>
<evidence type="ECO:0000256" key="1">
    <source>
        <dbReference type="ARBA" id="ARBA00000877"/>
    </source>
</evidence>
<dbReference type="PANTHER" id="PTHR34185:SF1">
    <property type="entry name" value="DIADENYLATE CYCLASE"/>
    <property type="match status" value="1"/>
</dbReference>
<dbReference type="GO" id="GO:0106408">
    <property type="term" value="F:diadenylate cyclase activity"/>
    <property type="evidence" value="ECO:0007669"/>
    <property type="project" value="UniProtKB-EC"/>
</dbReference>
<dbReference type="PIRSF" id="PIRSF004793">
    <property type="entry name" value="UCP004793"/>
    <property type="match status" value="1"/>
</dbReference>
<gene>
    <name evidence="8" type="ORF">SAMN02745154_00052</name>
</gene>
<dbReference type="GO" id="GO:0004016">
    <property type="term" value="F:adenylate cyclase activity"/>
    <property type="evidence" value="ECO:0007669"/>
    <property type="project" value="InterPro"/>
</dbReference>
<dbReference type="InterPro" id="IPR014046">
    <property type="entry name" value="C-di-AMP_synthase"/>
</dbReference>
<proteinExistence type="predicted"/>
<evidence type="ECO:0000256" key="6">
    <source>
        <dbReference type="SAM" id="Phobius"/>
    </source>
</evidence>
<name>A0A1T4KG68_9BACT</name>